<dbReference type="STRING" id="56857.A0A200R3I9"/>
<organism evidence="1 2">
    <name type="scientific">Macleaya cordata</name>
    <name type="common">Five-seeded plume-poppy</name>
    <name type="synonym">Bocconia cordata</name>
    <dbReference type="NCBI Taxonomy" id="56857"/>
    <lineage>
        <taxon>Eukaryota</taxon>
        <taxon>Viridiplantae</taxon>
        <taxon>Streptophyta</taxon>
        <taxon>Embryophyta</taxon>
        <taxon>Tracheophyta</taxon>
        <taxon>Spermatophyta</taxon>
        <taxon>Magnoliopsida</taxon>
        <taxon>Ranunculales</taxon>
        <taxon>Papaveraceae</taxon>
        <taxon>Papaveroideae</taxon>
        <taxon>Macleaya</taxon>
    </lineage>
</organism>
<dbReference type="OMA" id="QIAPSTW"/>
<evidence type="ECO:0000313" key="1">
    <source>
        <dbReference type="EMBL" id="OVA17281.1"/>
    </source>
</evidence>
<comment type="caution">
    <text evidence="1">The sequence shown here is derived from an EMBL/GenBank/DDBJ whole genome shotgun (WGS) entry which is preliminary data.</text>
</comment>
<name>A0A200R3I9_MACCD</name>
<sequence length="135" mass="15734">MEAIKQDQPWRISVRAKAKNFDFKFSASKILPSWGFYGTRFSVLIKLQRFFLKVKSETGDSAQRRRRSSGTFKSKFLQLLEKFRLKRVRDEKVSTSVIKKKNPTSFWNNPQIGIEDEFGCCRKSCSDLSLGLLQE</sequence>
<dbReference type="EMBL" id="MVGT01000438">
    <property type="protein sequence ID" value="OVA17281.1"/>
    <property type="molecule type" value="Genomic_DNA"/>
</dbReference>
<dbReference type="OrthoDB" id="1692153at2759"/>
<protein>
    <submittedName>
        <fullName evidence="1">Uncharacterized protein</fullName>
    </submittedName>
</protein>
<gene>
    <name evidence="1" type="ORF">BVC80_1837g79</name>
</gene>
<reference evidence="1 2" key="1">
    <citation type="journal article" date="2017" name="Mol. Plant">
        <title>The Genome of Medicinal Plant Macleaya cordata Provides New Insights into Benzylisoquinoline Alkaloids Metabolism.</title>
        <authorList>
            <person name="Liu X."/>
            <person name="Liu Y."/>
            <person name="Huang P."/>
            <person name="Ma Y."/>
            <person name="Qing Z."/>
            <person name="Tang Q."/>
            <person name="Cao H."/>
            <person name="Cheng P."/>
            <person name="Zheng Y."/>
            <person name="Yuan Z."/>
            <person name="Zhou Y."/>
            <person name="Liu J."/>
            <person name="Tang Z."/>
            <person name="Zhuo Y."/>
            <person name="Zhang Y."/>
            <person name="Yu L."/>
            <person name="Huang J."/>
            <person name="Yang P."/>
            <person name="Peng Q."/>
            <person name="Zhang J."/>
            <person name="Jiang W."/>
            <person name="Zhang Z."/>
            <person name="Lin K."/>
            <person name="Ro D.K."/>
            <person name="Chen X."/>
            <person name="Xiong X."/>
            <person name="Shang Y."/>
            <person name="Huang S."/>
            <person name="Zeng J."/>
        </authorList>
    </citation>
    <scope>NUCLEOTIDE SEQUENCE [LARGE SCALE GENOMIC DNA]</scope>
    <source>
        <strain evidence="2">cv. BLH2017</strain>
        <tissue evidence="1">Root</tissue>
    </source>
</reference>
<proteinExistence type="predicted"/>
<accession>A0A200R3I9</accession>
<dbReference type="AlphaFoldDB" id="A0A200R3I9"/>
<dbReference type="InParanoid" id="A0A200R3I9"/>
<dbReference type="Proteomes" id="UP000195402">
    <property type="component" value="Unassembled WGS sequence"/>
</dbReference>
<keyword evidence="2" id="KW-1185">Reference proteome</keyword>
<evidence type="ECO:0000313" key="2">
    <source>
        <dbReference type="Proteomes" id="UP000195402"/>
    </source>
</evidence>